<dbReference type="AlphaFoldDB" id="A0A243W7F9"/>
<evidence type="ECO:0000313" key="2">
    <source>
        <dbReference type="Proteomes" id="UP000194873"/>
    </source>
</evidence>
<sequence>MNSSYKFTQLGTDDWTFDSAFLNIVELREEHRVRLRQEKGTPLLFHFIFSLTPSSREKALTYLRLPGNTIPFLQWVIAWVSYRDKLPAGKIELELFDYEKLYEVWSSQCRDMKTDHLIGRIFYFADGRVTDYDGNLLS</sequence>
<dbReference type="EMBL" id="MTSE01000038">
    <property type="protein sequence ID" value="OUJ69129.1"/>
    <property type="molecule type" value="Genomic_DNA"/>
</dbReference>
<dbReference type="Proteomes" id="UP000194873">
    <property type="component" value="Unassembled WGS sequence"/>
</dbReference>
<gene>
    <name evidence="1" type="ORF">BXP70_26970</name>
</gene>
<reference evidence="1 2" key="1">
    <citation type="submission" date="2017-01" db="EMBL/GenBank/DDBJ databases">
        <title>A new Hymenobacter.</title>
        <authorList>
            <person name="Liang Y."/>
            <person name="Feng F."/>
        </authorList>
    </citation>
    <scope>NUCLEOTIDE SEQUENCE [LARGE SCALE GENOMIC DNA]</scope>
    <source>
        <strain evidence="1">MIMBbqt21</strain>
    </source>
</reference>
<name>A0A243W7F9_9BACT</name>
<evidence type="ECO:0000313" key="1">
    <source>
        <dbReference type="EMBL" id="OUJ69129.1"/>
    </source>
</evidence>
<protein>
    <submittedName>
        <fullName evidence="1">Uncharacterized protein</fullName>
    </submittedName>
</protein>
<comment type="caution">
    <text evidence="1">The sequence shown here is derived from an EMBL/GenBank/DDBJ whole genome shotgun (WGS) entry which is preliminary data.</text>
</comment>
<keyword evidence="2" id="KW-1185">Reference proteome</keyword>
<proteinExistence type="predicted"/>
<accession>A0A243W7F9</accession>
<organism evidence="1 2">
    <name type="scientific">Hymenobacter crusticola</name>
    <dbReference type="NCBI Taxonomy" id="1770526"/>
    <lineage>
        <taxon>Bacteria</taxon>
        <taxon>Pseudomonadati</taxon>
        <taxon>Bacteroidota</taxon>
        <taxon>Cytophagia</taxon>
        <taxon>Cytophagales</taxon>
        <taxon>Hymenobacteraceae</taxon>
        <taxon>Hymenobacter</taxon>
    </lineage>
</organism>
<dbReference type="RefSeq" id="WP_086597218.1">
    <property type="nucleotide sequence ID" value="NZ_MTSE01000038.1"/>
</dbReference>